<dbReference type="Proteomes" id="UP001529272">
    <property type="component" value="Unassembled WGS sequence"/>
</dbReference>
<reference evidence="1 2" key="2">
    <citation type="submission" date="2023-06" db="EMBL/GenBank/DDBJ databases">
        <title>Itaconate inhibition of nontuberculous mycobacteria.</title>
        <authorList>
            <person name="Breen P."/>
            <person name="Zimbric M."/>
            <person name="Caverly L."/>
        </authorList>
    </citation>
    <scope>NUCLEOTIDE SEQUENCE [LARGE SCALE GENOMIC DNA]</scope>
    <source>
        <strain evidence="1 2">FLAC1071</strain>
    </source>
</reference>
<dbReference type="EMBL" id="JASZZX010000075">
    <property type="protein sequence ID" value="MDM3930324.1"/>
    <property type="molecule type" value="Genomic_DNA"/>
</dbReference>
<sequence>MTLADVTLRDDVIAERALLADSLEAVGPQAPTGCGQWTAFDLGAHVVAGEWAAGVPASCIRALGARGVQFHPRPQAVDKFIERTRRHGFPAVIEHLRRPGPRLLLTGPVVASTLFEVWMHHDDLARANDLLHGTPTHLGQALPALVGYHRLGLPAARLTIHATDGQHWVLGDTADPPAFIGAPTADLIRWLAGRPTQTALNIAADPAIAQQLHTFLGSI</sequence>
<dbReference type="GO" id="GO:0016853">
    <property type="term" value="F:isomerase activity"/>
    <property type="evidence" value="ECO:0007669"/>
    <property type="project" value="UniProtKB-KW"/>
</dbReference>
<accession>A0ABT7PAM1</accession>
<reference evidence="2" key="1">
    <citation type="submission" date="2023-06" db="EMBL/GenBank/DDBJ databases">
        <title>Itaconate inhibition of nontuberculous mycobacteria.</title>
        <authorList>
            <person name="Spilker T."/>
        </authorList>
    </citation>
    <scope>NUCLEOTIDE SEQUENCE [LARGE SCALE GENOMIC DNA]</scope>
    <source>
        <strain evidence="2">FLAC1071</strain>
    </source>
</reference>
<comment type="caution">
    <text evidence="1">The sequence shown here is derived from an EMBL/GenBank/DDBJ whole genome shotgun (WGS) entry which is preliminary data.</text>
</comment>
<evidence type="ECO:0000313" key="2">
    <source>
        <dbReference type="Proteomes" id="UP001529272"/>
    </source>
</evidence>
<dbReference type="SUPFAM" id="SSF55718">
    <property type="entry name" value="SCP-like"/>
    <property type="match status" value="1"/>
</dbReference>
<dbReference type="SUPFAM" id="SSF109854">
    <property type="entry name" value="DinB/YfiT-like putative metalloenzymes"/>
    <property type="match status" value="1"/>
</dbReference>
<keyword evidence="2" id="KW-1185">Reference proteome</keyword>
<dbReference type="InterPro" id="IPR017517">
    <property type="entry name" value="Maleyloyr_isom"/>
</dbReference>
<name>A0ABT7PAM1_MYCIT</name>
<dbReference type="InterPro" id="IPR036527">
    <property type="entry name" value="SCP2_sterol-bd_dom_sf"/>
</dbReference>
<protein>
    <submittedName>
        <fullName evidence="1">Maleylpyruvate isomerase family mycothiol-dependent enzyme</fullName>
    </submittedName>
</protein>
<gene>
    <name evidence="1" type="ORF">QRB35_30820</name>
</gene>
<organism evidence="1 2">
    <name type="scientific">Mycobacterium intracellulare subsp. chimaera</name>
    <dbReference type="NCBI Taxonomy" id="222805"/>
    <lineage>
        <taxon>Bacteria</taxon>
        <taxon>Bacillati</taxon>
        <taxon>Actinomycetota</taxon>
        <taxon>Actinomycetes</taxon>
        <taxon>Mycobacteriales</taxon>
        <taxon>Mycobacteriaceae</taxon>
        <taxon>Mycobacterium</taxon>
        <taxon>Mycobacterium avium complex (MAC)</taxon>
    </lineage>
</organism>
<evidence type="ECO:0000313" key="1">
    <source>
        <dbReference type="EMBL" id="MDM3930324.1"/>
    </source>
</evidence>
<proteinExistence type="predicted"/>
<dbReference type="NCBIfam" id="TIGR03083">
    <property type="entry name" value="maleylpyruvate isomerase family mycothiol-dependent enzyme"/>
    <property type="match status" value="1"/>
</dbReference>
<dbReference type="InterPro" id="IPR034660">
    <property type="entry name" value="DinB/YfiT-like"/>
</dbReference>
<keyword evidence="1" id="KW-0413">Isomerase</keyword>
<dbReference type="RefSeq" id="WP_069953981.1">
    <property type="nucleotide sequence ID" value="NZ_CP012886.2"/>
</dbReference>